<accession>A0A3B0X4U8</accession>
<dbReference type="AlphaFoldDB" id="A0A3B0X4U8"/>
<protein>
    <submittedName>
        <fullName evidence="1">Uncharacterized protein</fullName>
    </submittedName>
</protein>
<name>A0A3B0X4U8_9ZZZZ</name>
<reference evidence="1" key="1">
    <citation type="submission" date="2018-06" db="EMBL/GenBank/DDBJ databases">
        <authorList>
            <person name="Zhirakovskaya E."/>
        </authorList>
    </citation>
    <scope>NUCLEOTIDE SEQUENCE</scope>
</reference>
<sequence length="35" mass="3973">EQIIALKPNADFDKIWGQAFLKPDVFLKILNSAMP</sequence>
<proteinExistence type="predicted"/>
<gene>
    <name evidence="1" type="ORF">MNBD_GAMMA08-967</name>
</gene>
<organism evidence="1">
    <name type="scientific">hydrothermal vent metagenome</name>
    <dbReference type="NCBI Taxonomy" id="652676"/>
    <lineage>
        <taxon>unclassified sequences</taxon>
        <taxon>metagenomes</taxon>
        <taxon>ecological metagenomes</taxon>
    </lineage>
</organism>
<feature type="non-terminal residue" evidence="1">
    <location>
        <position position="1"/>
    </location>
</feature>
<evidence type="ECO:0000313" key="1">
    <source>
        <dbReference type="EMBL" id="VAW63335.1"/>
    </source>
</evidence>
<dbReference type="EMBL" id="UOFH01000248">
    <property type="protein sequence ID" value="VAW63335.1"/>
    <property type="molecule type" value="Genomic_DNA"/>
</dbReference>